<keyword evidence="2" id="KW-1185">Reference proteome</keyword>
<dbReference type="AlphaFoldDB" id="A0A256G123"/>
<gene>
    <name evidence="1" type="ORF">CEV31_1053</name>
</gene>
<evidence type="ECO:0000313" key="2">
    <source>
        <dbReference type="Proteomes" id="UP000215590"/>
    </source>
</evidence>
<protein>
    <submittedName>
        <fullName evidence="1">Uncharacterized protein</fullName>
    </submittedName>
</protein>
<comment type="caution">
    <text evidence="1">The sequence shown here is derived from an EMBL/GenBank/DDBJ whole genome shotgun (WGS) entry which is preliminary data.</text>
</comment>
<sequence length="47" mass="5298">MTQAHAETSEAVFGRTARELYKPRGTLCREVRLFPAKVQSGFAWDNA</sequence>
<proteinExistence type="predicted"/>
<dbReference type="EMBL" id="NNRJ01000014">
    <property type="protein sequence ID" value="OYR20769.1"/>
    <property type="molecule type" value="Genomic_DNA"/>
</dbReference>
<organism evidence="1 2">
    <name type="scientific">Brucella thiophenivorans</name>
    <dbReference type="NCBI Taxonomy" id="571255"/>
    <lineage>
        <taxon>Bacteria</taxon>
        <taxon>Pseudomonadati</taxon>
        <taxon>Pseudomonadota</taxon>
        <taxon>Alphaproteobacteria</taxon>
        <taxon>Hyphomicrobiales</taxon>
        <taxon>Brucellaceae</taxon>
        <taxon>Brucella/Ochrobactrum group</taxon>
        <taxon>Brucella</taxon>
    </lineage>
</organism>
<evidence type="ECO:0000313" key="1">
    <source>
        <dbReference type="EMBL" id="OYR20769.1"/>
    </source>
</evidence>
<dbReference type="Proteomes" id="UP000215590">
    <property type="component" value="Unassembled WGS sequence"/>
</dbReference>
<name>A0A256G123_9HYPH</name>
<reference evidence="1 2" key="1">
    <citation type="submission" date="2017-07" db="EMBL/GenBank/DDBJ databases">
        <title>Phylogenetic study on the rhizospheric bacterium Ochrobactrum sp. A44.</title>
        <authorList>
            <person name="Krzyzanowska D.M."/>
            <person name="Ossowicki A."/>
            <person name="Rajewska M."/>
            <person name="Maciag T."/>
            <person name="Kaczynski Z."/>
            <person name="Czerwicka M."/>
            <person name="Jafra S."/>
        </authorList>
    </citation>
    <scope>NUCLEOTIDE SEQUENCE [LARGE SCALE GENOMIC DNA]</scope>
    <source>
        <strain evidence="1 2">DSM 7216</strain>
    </source>
</reference>
<accession>A0A256G123</accession>